<dbReference type="CDD" id="cd06588">
    <property type="entry name" value="PhnB_like"/>
    <property type="match status" value="1"/>
</dbReference>
<evidence type="ECO:0000313" key="3">
    <source>
        <dbReference type="Proteomes" id="UP000269265"/>
    </source>
</evidence>
<dbReference type="PANTHER" id="PTHR33990:SF1">
    <property type="entry name" value="PROTEIN YJDN"/>
    <property type="match status" value="1"/>
</dbReference>
<feature type="domain" description="PhnB-like" evidence="1">
    <location>
        <begin position="3"/>
        <end position="134"/>
    </location>
</feature>
<dbReference type="Gene3D" id="3.10.180.10">
    <property type="entry name" value="2,3-Dihydroxybiphenyl 1,2-Dioxygenase, domain 1"/>
    <property type="match status" value="1"/>
</dbReference>
<dbReference type="Proteomes" id="UP000269265">
    <property type="component" value="Unassembled WGS sequence"/>
</dbReference>
<organism evidence="2 3">
    <name type="scientific">Aquabacterium soli</name>
    <dbReference type="NCBI Taxonomy" id="2493092"/>
    <lineage>
        <taxon>Bacteria</taxon>
        <taxon>Pseudomonadati</taxon>
        <taxon>Pseudomonadota</taxon>
        <taxon>Betaproteobacteria</taxon>
        <taxon>Burkholderiales</taxon>
        <taxon>Aquabacterium</taxon>
    </lineage>
</organism>
<dbReference type="OrthoDB" id="9795306at2"/>
<protein>
    <submittedName>
        <fullName evidence="2">VOC family protein</fullName>
    </submittedName>
</protein>
<proteinExistence type="predicted"/>
<dbReference type="PANTHER" id="PTHR33990">
    <property type="entry name" value="PROTEIN YJDN-RELATED"/>
    <property type="match status" value="1"/>
</dbReference>
<evidence type="ECO:0000313" key="2">
    <source>
        <dbReference type="EMBL" id="RRS04284.1"/>
    </source>
</evidence>
<dbReference type="AlphaFoldDB" id="A0A3R8U429"/>
<dbReference type="Pfam" id="PF06983">
    <property type="entry name" value="3-dmu-9_3-mt"/>
    <property type="match status" value="1"/>
</dbReference>
<dbReference type="SUPFAM" id="SSF54593">
    <property type="entry name" value="Glyoxalase/Bleomycin resistance protein/Dihydroxybiphenyl dioxygenase"/>
    <property type="match status" value="1"/>
</dbReference>
<accession>A0A3R8U429</accession>
<comment type="caution">
    <text evidence="2">The sequence shown here is derived from an EMBL/GenBank/DDBJ whole genome shotgun (WGS) entry which is preliminary data.</text>
</comment>
<dbReference type="RefSeq" id="WP_125243191.1">
    <property type="nucleotide sequence ID" value="NZ_RSED01000007.1"/>
</dbReference>
<name>A0A3R8U429_9BURK</name>
<dbReference type="EMBL" id="RSED01000007">
    <property type="protein sequence ID" value="RRS04284.1"/>
    <property type="molecule type" value="Genomic_DNA"/>
</dbReference>
<evidence type="ECO:0000259" key="1">
    <source>
        <dbReference type="Pfam" id="PF06983"/>
    </source>
</evidence>
<sequence length="141" mass="15319">MHIQPYLSFNGRCEEALNFYRDQLGGQITALMRFKESPEPPPEGTMPPGTGDKVMHSSIRIGDSEIMATDGYCAGTQGFQGISLTLAVADEAEARQRFDALSQGGQVTMPLGKTFFSPSFGVVNDRFGVNWMVIVPAPMPT</sequence>
<reference evidence="2 3" key="1">
    <citation type="submission" date="2018-12" db="EMBL/GenBank/DDBJ databases">
        <title>The whole draft genome of Aquabacterium sp. SJQ9.</title>
        <authorList>
            <person name="Sun L."/>
            <person name="Gao X."/>
            <person name="Chen W."/>
            <person name="Huang K."/>
        </authorList>
    </citation>
    <scope>NUCLEOTIDE SEQUENCE [LARGE SCALE GENOMIC DNA]</scope>
    <source>
        <strain evidence="2 3">SJQ9</strain>
    </source>
</reference>
<keyword evidence="3" id="KW-1185">Reference proteome</keyword>
<dbReference type="InterPro" id="IPR029068">
    <property type="entry name" value="Glyas_Bleomycin-R_OHBP_Dase"/>
</dbReference>
<gene>
    <name evidence="2" type="ORF">EIP75_10320</name>
</gene>
<dbReference type="InterPro" id="IPR028973">
    <property type="entry name" value="PhnB-like"/>
</dbReference>